<dbReference type="OMA" id="MFLINCF"/>
<keyword evidence="3" id="KW-0472">Membrane</keyword>
<evidence type="ECO:0000256" key="3">
    <source>
        <dbReference type="ARBA" id="ARBA00023136"/>
    </source>
</evidence>
<evidence type="ECO:0000313" key="8">
    <source>
        <dbReference type="EMBL" id="GCB69697.1"/>
    </source>
</evidence>
<evidence type="ECO:0000256" key="2">
    <source>
        <dbReference type="ARBA" id="ARBA00023037"/>
    </source>
</evidence>
<sequence>MPKREVKDVITPIVFEVTYNLGKHKVSGKSVKELPALKPILRWRKGHKLAQQNQTVFERNCLSDDCAADLQLHGKLLLSSVDEHKPFLALGAVKNISVNVTVRNAGDDAYDTNVYFNFTQELFFIKMWQKEEKGTSCELMELDFLKCSVGFPFMRSQSKYEFSVIFDSSHLSGEQENLEFTVATQSGNVERNESLFDNTLILTMPLKHEVDTTITGSIVPASFIYGDSVDASKFIQLEDMSCLFQPFNLTFQVINMGPSSVPELAVQIMIPSRLYTNGADIFLIQEVVVSTQCYQYHCSVLLSLNKLFVSVGCQV</sequence>
<dbReference type="InterPro" id="IPR048285">
    <property type="entry name" value="Integrin_alpha_Ig-like_2"/>
</dbReference>
<gene>
    <name evidence="8" type="ORF">scyTo_0010607</name>
</gene>
<dbReference type="GO" id="GO:0005178">
    <property type="term" value="F:integrin binding"/>
    <property type="evidence" value="ECO:0007669"/>
    <property type="project" value="TreeGrafter"/>
</dbReference>
<dbReference type="OrthoDB" id="5317514at2759"/>
<proteinExistence type="predicted"/>
<comment type="caution">
    <text evidence="8">The sequence shown here is derived from an EMBL/GenBank/DDBJ whole genome shotgun (WGS) entry which is preliminary data.</text>
</comment>
<keyword evidence="2" id="KW-0401">Integrin</keyword>
<dbReference type="Pfam" id="PF08441">
    <property type="entry name" value="Integrin_A_Ig_1"/>
    <property type="match status" value="1"/>
</dbReference>
<evidence type="ECO:0000259" key="7">
    <source>
        <dbReference type="Pfam" id="PF20806"/>
    </source>
</evidence>
<comment type="subcellular location">
    <subcellularLocation>
        <location evidence="1">Membrane</location>
        <topology evidence="1">Single-pass type I membrane protein</topology>
    </subcellularLocation>
</comment>
<dbReference type="GO" id="GO:0008305">
    <property type="term" value="C:integrin complex"/>
    <property type="evidence" value="ECO:0007669"/>
    <property type="project" value="TreeGrafter"/>
</dbReference>
<organism evidence="8 9">
    <name type="scientific">Scyliorhinus torazame</name>
    <name type="common">Cloudy catshark</name>
    <name type="synonym">Catulus torazame</name>
    <dbReference type="NCBI Taxonomy" id="75743"/>
    <lineage>
        <taxon>Eukaryota</taxon>
        <taxon>Metazoa</taxon>
        <taxon>Chordata</taxon>
        <taxon>Craniata</taxon>
        <taxon>Vertebrata</taxon>
        <taxon>Chondrichthyes</taxon>
        <taxon>Elasmobranchii</taxon>
        <taxon>Galeomorphii</taxon>
        <taxon>Galeoidea</taxon>
        <taxon>Carcharhiniformes</taxon>
        <taxon>Scyliorhinidae</taxon>
        <taxon>Scyliorhinus</taxon>
    </lineage>
</organism>
<dbReference type="Pfam" id="PF20805">
    <property type="entry name" value="Integrin_A_Ig_2"/>
    <property type="match status" value="1"/>
</dbReference>
<feature type="domain" description="Integrin alpha first immunoglubulin-like" evidence="5">
    <location>
        <begin position="3"/>
        <end position="59"/>
    </location>
</feature>
<dbReference type="GO" id="GO:0033627">
    <property type="term" value="P:cell adhesion mediated by integrin"/>
    <property type="evidence" value="ECO:0007669"/>
    <property type="project" value="TreeGrafter"/>
</dbReference>
<dbReference type="InterPro" id="IPR013649">
    <property type="entry name" value="Integrin_alpha_Ig-like_1"/>
</dbReference>
<dbReference type="GO" id="GO:0098609">
    <property type="term" value="P:cell-cell adhesion"/>
    <property type="evidence" value="ECO:0007669"/>
    <property type="project" value="TreeGrafter"/>
</dbReference>
<protein>
    <submittedName>
        <fullName evidence="8">Uncharacterized protein</fullName>
    </submittedName>
</protein>
<dbReference type="AlphaFoldDB" id="A0A401P951"/>
<name>A0A401P951_SCYTO</name>
<evidence type="ECO:0000259" key="6">
    <source>
        <dbReference type="Pfam" id="PF20805"/>
    </source>
</evidence>
<evidence type="ECO:0000259" key="5">
    <source>
        <dbReference type="Pfam" id="PF08441"/>
    </source>
</evidence>
<dbReference type="InterPro" id="IPR032695">
    <property type="entry name" value="Integrin_dom_sf"/>
</dbReference>
<dbReference type="Proteomes" id="UP000288216">
    <property type="component" value="Unassembled WGS sequence"/>
</dbReference>
<dbReference type="InterPro" id="IPR048286">
    <property type="entry name" value="Integrin_alpha_Ig-like_3"/>
</dbReference>
<dbReference type="Gene3D" id="2.60.40.1530">
    <property type="entry name" value="ntegrin, alpha v. Chain A, domain 4"/>
    <property type="match status" value="1"/>
</dbReference>
<dbReference type="Pfam" id="PF20806">
    <property type="entry name" value="Integrin_A_Ig_3"/>
    <property type="match status" value="1"/>
</dbReference>
<dbReference type="Gene3D" id="2.60.40.1510">
    <property type="entry name" value="ntegrin, alpha v. Chain A, domain 3"/>
    <property type="match status" value="1"/>
</dbReference>
<dbReference type="FunFam" id="2.60.40.1510:FF:000013">
    <property type="entry name" value="Integrin, alpha 9"/>
    <property type="match status" value="1"/>
</dbReference>
<reference evidence="8 9" key="1">
    <citation type="journal article" date="2018" name="Nat. Ecol. Evol.">
        <title>Shark genomes provide insights into elasmobranch evolution and the origin of vertebrates.</title>
        <authorList>
            <person name="Hara Y"/>
            <person name="Yamaguchi K"/>
            <person name="Onimaru K"/>
            <person name="Kadota M"/>
            <person name="Koyanagi M"/>
            <person name="Keeley SD"/>
            <person name="Tatsumi K"/>
            <person name="Tanaka K"/>
            <person name="Motone F"/>
            <person name="Kageyama Y"/>
            <person name="Nozu R"/>
            <person name="Adachi N"/>
            <person name="Nishimura O"/>
            <person name="Nakagawa R"/>
            <person name="Tanegashima C"/>
            <person name="Kiyatake I"/>
            <person name="Matsumoto R"/>
            <person name="Murakumo K"/>
            <person name="Nishida K"/>
            <person name="Terakita A"/>
            <person name="Kuratani S"/>
            <person name="Sato K"/>
            <person name="Hyodo S Kuraku.S."/>
        </authorList>
    </citation>
    <scope>NUCLEOTIDE SEQUENCE [LARGE SCALE GENOMIC DNA]</scope>
</reference>
<keyword evidence="9" id="KW-1185">Reference proteome</keyword>
<evidence type="ECO:0000256" key="4">
    <source>
        <dbReference type="ARBA" id="ARBA00023180"/>
    </source>
</evidence>
<dbReference type="Gene3D" id="2.60.40.1460">
    <property type="entry name" value="Integrin domains. Chain A, domain 2"/>
    <property type="match status" value="1"/>
</dbReference>
<accession>A0A401P951</accession>
<feature type="domain" description="Integrin alpha second immunoglobulin-like" evidence="6">
    <location>
        <begin position="61"/>
        <end position="193"/>
    </location>
</feature>
<dbReference type="GO" id="GO:0007229">
    <property type="term" value="P:integrin-mediated signaling pathway"/>
    <property type="evidence" value="ECO:0007669"/>
    <property type="project" value="UniProtKB-KW"/>
</dbReference>
<dbReference type="PANTHER" id="PTHR23220">
    <property type="entry name" value="INTEGRIN ALPHA"/>
    <property type="match status" value="1"/>
</dbReference>
<dbReference type="GO" id="GO:0007160">
    <property type="term" value="P:cell-matrix adhesion"/>
    <property type="evidence" value="ECO:0007669"/>
    <property type="project" value="TreeGrafter"/>
</dbReference>
<dbReference type="SUPFAM" id="SSF69179">
    <property type="entry name" value="Integrin domains"/>
    <property type="match status" value="3"/>
</dbReference>
<dbReference type="STRING" id="75743.A0A401P951"/>
<evidence type="ECO:0000313" key="9">
    <source>
        <dbReference type="Proteomes" id="UP000288216"/>
    </source>
</evidence>
<dbReference type="GO" id="GO:0009897">
    <property type="term" value="C:external side of plasma membrane"/>
    <property type="evidence" value="ECO:0007669"/>
    <property type="project" value="TreeGrafter"/>
</dbReference>
<keyword evidence="4" id="KW-0325">Glycoprotein</keyword>
<evidence type="ECO:0000256" key="1">
    <source>
        <dbReference type="ARBA" id="ARBA00004479"/>
    </source>
</evidence>
<dbReference type="PANTHER" id="PTHR23220:SF69">
    <property type="entry name" value="INTEGRIN ALPHA-9"/>
    <property type="match status" value="1"/>
</dbReference>
<dbReference type="EMBL" id="BFAA01004613">
    <property type="protein sequence ID" value="GCB69697.1"/>
    <property type="molecule type" value="Genomic_DNA"/>
</dbReference>
<feature type="domain" description="Integrin alpha third immunoglobulin-like" evidence="7">
    <location>
        <begin position="213"/>
        <end position="308"/>
    </location>
</feature>